<feature type="compositionally biased region" description="Low complexity" evidence="1">
    <location>
        <begin position="937"/>
        <end position="971"/>
    </location>
</feature>
<feature type="region of interest" description="Disordered" evidence="1">
    <location>
        <begin position="781"/>
        <end position="817"/>
    </location>
</feature>
<feature type="domain" description="aECM cysteine-cradle" evidence="3">
    <location>
        <begin position="1249"/>
        <end position="1297"/>
    </location>
</feature>
<dbReference type="InterPro" id="IPR055352">
    <property type="entry name" value="CCD_aECM"/>
</dbReference>
<evidence type="ECO:0000313" key="4">
    <source>
        <dbReference type="Proteomes" id="UP000095281"/>
    </source>
</evidence>
<feature type="compositionally biased region" description="Polar residues" evidence="1">
    <location>
        <begin position="1227"/>
        <end position="1243"/>
    </location>
</feature>
<evidence type="ECO:0000313" key="5">
    <source>
        <dbReference type="WBParaSite" id="MhA1_Contig1462.frz3.fgene3"/>
    </source>
</evidence>
<keyword evidence="2" id="KW-1133">Transmembrane helix</keyword>
<keyword evidence="2" id="KW-0812">Transmembrane</keyword>
<feature type="compositionally biased region" description="Polar residues" evidence="1">
    <location>
        <begin position="172"/>
        <end position="184"/>
    </location>
</feature>
<feature type="region of interest" description="Disordered" evidence="1">
    <location>
        <begin position="1213"/>
        <end position="1243"/>
    </location>
</feature>
<keyword evidence="4" id="KW-1185">Reference proteome</keyword>
<protein>
    <recommendedName>
        <fullName evidence="3">aECM cysteine-cradle domain-containing protein</fullName>
    </recommendedName>
</protein>
<feature type="compositionally biased region" description="Low complexity" evidence="1">
    <location>
        <begin position="867"/>
        <end position="894"/>
    </location>
</feature>
<accession>A0A1I8B750</accession>
<proteinExistence type="predicted"/>
<feature type="compositionally biased region" description="Basic and acidic residues" evidence="1">
    <location>
        <begin position="1213"/>
        <end position="1225"/>
    </location>
</feature>
<keyword evidence="2" id="KW-0472">Membrane</keyword>
<feature type="region of interest" description="Disordered" evidence="1">
    <location>
        <begin position="655"/>
        <end position="690"/>
    </location>
</feature>
<sequence>MTLKLIKNKKSIRQSNKYFLIIPNQLFIYFPLLILFLPTLNSINEDNSQALVTRKILHRNGIKEFAVQKRIKDFDCACFCLCSLPNSSEANAQLLKMMPNGNFSEIIGPISGKTFSIDKDIRGNHCKCSCACNNLEKGLNKAEDRQNVDDNMAFLPISNDKEAETTDKTNDNTESSSYKGENVTETSSVISINSGINQENNGNNPKRMEILILNSTVASETTRENIETNETGTEVTEAFNEAIETSKSNIENSTETLGLSSEASTEAMGITRSTFTSEANAELIESSKSTETSTIETITEELETITEAIENSTKTSVADIRLSETSKSYTETSEAIIKSSSVKVEVTNETTKFTEASIKLEASETANETGIATEAVETTKGNSKMLELNTITSLRITEAIHLSNETVESHKSAVETRTETIRKSSGTTELPNEIIKIGNETIEISNESAKTNSLLNETNIKIHEASKAVNETNNKLAFEQKISNNSNLIMSQSPNATSKPLINLISNSEEDGNEAIKDLPSTDKKLNNIKNKEEVKDLDIESTTPKTDNDKLFGNTFPPDFKAKVANLLNRLKEQLMQLRQIEAETSENNGNEAGDKKSSKYDRKTEELLYQVDQQVSSIIKENWGEPLKSNVIYKKQKQNSSPVFQVSNVSNTTTYPSTSSLSSSYPSTSPTTISSSISSQSPSQSSSSIINSSSATLYTSTFPFSSTLSSSSSRTSSSSPITSSFTSTSLPPSSSSMPSNSIYSSTNPHTSHIYPSTITSALSSSSTFLSMNPVSLNTPLSQTSTVSSTTSSSPQYTNTPFLLTNSSLKEEKTNSTESISPAFKARLANLLNRLKEQLFRFREFQQRQQLFLLQKDNNINESSQTNTPPFASSTSSSENSTEAASKTTNNKTEANEENLFAFVTEPAIIETSLSSQNEEESVNKITNSTSTPLGTVSSSFSHSHLPPSESPSSIPTTFETSTTTTPTTIDSNPIKSTNHNFKKDFNKINDNNYRLLFPLSNNDFSIDSKIVQKVNEKEEKINLDREKLEKEDSQIKRIILLEAPSKNILTRNLSNNYSTDLLKHSTTPVDVDLLLTSSSSISSTLTTTSTVSTTLLENTIESEKNTIETSTINIETTPDEEDNNSTESQETTQNIAPYATSLVERLTLARRLREEQVKLEMMEAVRQEQLGINEPDPQLTERKKEIEQRLLQLAHAERFHRAMLERQKIEQQLERGKSEDIRRYPTTTEKASITPQTQPTSNENNLAICERVVRFIRLFKISRPRLWIETNCQFAKKHFPSASCEKIGALLNECLMDYLKEMKRKNKEDEERRENEEESEDKGR</sequence>
<feature type="compositionally biased region" description="Polar residues" evidence="1">
    <location>
        <begin position="925"/>
        <end position="936"/>
    </location>
</feature>
<feature type="region of interest" description="Disordered" evidence="1">
    <location>
        <begin position="709"/>
        <end position="745"/>
    </location>
</feature>
<feature type="region of interest" description="Disordered" evidence="1">
    <location>
        <begin position="155"/>
        <end position="184"/>
    </location>
</feature>
<organism evidence="4 5">
    <name type="scientific">Meloidogyne hapla</name>
    <name type="common">Root-knot nematode worm</name>
    <dbReference type="NCBI Taxonomy" id="6305"/>
    <lineage>
        <taxon>Eukaryota</taxon>
        <taxon>Metazoa</taxon>
        <taxon>Ecdysozoa</taxon>
        <taxon>Nematoda</taxon>
        <taxon>Chromadorea</taxon>
        <taxon>Rhabditida</taxon>
        <taxon>Tylenchina</taxon>
        <taxon>Tylenchomorpha</taxon>
        <taxon>Tylenchoidea</taxon>
        <taxon>Meloidogynidae</taxon>
        <taxon>Meloidogyninae</taxon>
        <taxon>Meloidogyne</taxon>
    </lineage>
</organism>
<dbReference type="Pfam" id="PF23626">
    <property type="entry name" value="CCD_aECM"/>
    <property type="match status" value="1"/>
</dbReference>
<evidence type="ECO:0000259" key="3">
    <source>
        <dbReference type="Pfam" id="PF23626"/>
    </source>
</evidence>
<feature type="region of interest" description="Disordered" evidence="1">
    <location>
        <begin position="1111"/>
        <end position="1134"/>
    </location>
</feature>
<feature type="region of interest" description="Disordered" evidence="1">
    <location>
        <begin position="915"/>
        <end position="977"/>
    </location>
</feature>
<evidence type="ECO:0000256" key="1">
    <source>
        <dbReference type="SAM" id="MobiDB-lite"/>
    </source>
</evidence>
<feature type="region of interest" description="Disordered" evidence="1">
    <location>
        <begin position="861"/>
        <end position="897"/>
    </location>
</feature>
<feature type="region of interest" description="Disordered" evidence="1">
    <location>
        <begin position="583"/>
        <end position="602"/>
    </location>
</feature>
<feature type="compositionally biased region" description="Basic and acidic residues" evidence="1">
    <location>
        <begin position="159"/>
        <end position="171"/>
    </location>
</feature>
<dbReference type="WBParaSite" id="MhA1_Contig1462.frz3.fgene3">
    <property type="protein sequence ID" value="MhA1_Contig1462.frz3.fgene3"/>
    <property type="gene ID" value="MhA1_Contig1462.frz3.fgene3"/>
</dbReference>
<name>A0A1I8B750_MELHA</name>
<evidence type="ECO:0000256" key="2">
    <source>
        <dbReference type="SAM" id="Phobius"/>
    </source>
</evidence>
<feature type="compositionally biased region" description="Low complexity" evidence="1">
    <location>
        <begin position="781"/>
        <end position="802"/>
    </location>
</feature>
<feature type="region of interest" description="Disordered" evidence="1">
    <location>
        <begin position="1306"/>
        <end position="1326"/>
    </location>
</feature>
<dbReference type="Proteomes" id="UP000095281">
    <property type="component" value="Unplaced"/>
</dbReference>
<reference evidence="5" key="1">
    <citation type="submission" date="2016-11" db="UniProtKB">
        <authorList>
            <consortium name="WormBaseParasite"/>
        </authorList>
    </citation>
    <scope>IDENTIFICATION</scope>
</reference>
<feature type="transmembrane region" description="Helical" evidence="2">
    <location>
        <begin position="21"/>
        <end position="40"/>
    </location>
</feature>